<dbReference type="Proteomes" id="UP000278252">
    <property type="component" value="Unassembled WGS sequence"/>
</dbReference>
<dbReference type="EMBL" id="FXBN01000002">
    <property type="protein sequence ID" value="SMH38125.1"/>
    <property type="molecule type" value="Genomic_DNA"/>
</dbReference>
<dbReference type="EMBL" id="RJJH01000012">
    <property type="protein sequence ID" value="RNI10281.1"/>
    <property type="molecule type" value="Genomic_DNA"/>
</dbReference>
<organism evidence="2 5">
    <name type="scientific">Methanohalophilus portucalensis FDF-1</name>
    <dbReference type="NCBI Taxonomy" id="523843"/>
    <lineage>
        <taxon>Archaea</taxon>
        <taxon>Methanobacteriati</taxon>
        <taxon>Methanobacteriota</taxon>
        <taxon>Stenosarchaea group</taxon>
        <taxon>Methanomicrobia</taxon>
        <taxon>Methanosarcinales</taxon>
        <taxon>Methanosarcinaceae</taxon>
        <taxon>Methanohalophilus</taxon>
    </lineage>
</organism>
<evidence type="ECO:0000313" key="5">
    <source>
        <dbReference type="Proteomes" id="UP000185713"/>
    </source>
</evidence>
<evidence type="ECO:0000313" key="3">
    <source>
        <dbReference type="EMBL" id="RNI10281.1"/>
    </source>
</evidence>
<name>A0A1L9C351_9EURY</name>
<evidence type="ECO:0000313" key="7">
    <source>
        <dbReference type="Proteomes" id="UP000278252"/>
    </source>
</evidence>
<dbReference type="STRING" id="523843.SAMN06264941_1233"/>
<dbReference type="RefSeq" id="WP_072360522.1">
    <property type="nucleotide sequence ID" value="NZ_FXBN01000002.1"/>
</dbReference>
<reference evidence="2 5" key="1">
    <citation type="submission" date="2014-12" db="EMBL/GenBank/DDBJ databases">
        <title>The genome sequence of Methanohalophilus portucalensis strain FDF1.</title>
        <authorList>
            <person name="Lai M.-C."/>
            <person name="Lai S.-J."/>
        </authorList>
    </citation>
    <scope>NUCLEOTIDE SEQUENCE [LARGE SCALE GENOMIC DNA]</scope>
    <source>
        <strain evidence="2 5">FDF-1</strain>
    </source>
</reference>
<dbReference type="EMBL" id="JWTK01000004">
    <property type="protein sequence ID" value="OJH48969.1"/>
    <property type="molecule type" value="Genomic_DNA"/>
</dbReference>
<evidence type="ECO:0000313" key="2">
    <source>
        <dbReference type="EMBL" id="OJH48969.1"/>
    </source>
</evidence>
<sequence>MPSEIINVVSRKKGEIVSNKIEATPYEFTIGTQARWEMITSDADLEIRAGEYKKIPIREIVLEADSLAIPCAFIYHAMTSVINVSSTNGACLVDKERIIRYAYIFGQATGDIKEGDLLGVLNIFPIAFTREANIPMKIS</sequence>
<dbReference type="AlphaFoldDB" id="A0A1L9C351"/>
<dbReference type="Proteomes" id="UP000185713">
    <property type="component" value="Unassembled WGS sequence"/>
</dbReference>
<evidence type="ECO:0000259" key="1">
    <source>
        <dbReference type="Pfam" id="PF01629"/>
    </source>
</evidence>
<dbReference type="OrthoDB" id="144891at2157"/>
<keyword evidence="6" id="KW-1185">Reference proteome</keyword>
<accession>A0A1L9C351</accession>
<reference evidence="4" key="3">
    <citation type="submission" date="2017-04" db="EMBL/GenBank/DDBJ databases">
        <authorList>
            <person name="Afonso C.L."/>
            <person name="Miller P.J."/>
            <person name="Scott M.A."/>
            <person name="Spackman E."/>
            <person name="Goraichik I."/>
            <person name="Dimitrov K.M."/>
            <person name="Suarez D.L."/>
            <person name="Swayne D.E."/>
        </authorList>
    </citation>
    <scope>NUCLEOTIDE SEQUENCE [LARGE SCALE GENOMIC DNA]</scope>
    <source>
        <strain evidence="4">FDF-1</strain>
    </source>
</reference>
<proteinExistence type="predicted"/>
<evidence type="ECO:0000313" key="4">
    <source>
        <dbReference type="EMBL" id="SMH38125.1"/>
    </source>
</evidence>
<reference evidence="3 7" key="4">
    <citation type="submission" date="2018-10" db="EMBL/GenBank/DDBJ databases">
        <title>Cultivation of a novel Methanohalophilus strain from Kebrit Deep of the Red Sea and a genomic comparison of members of the genus Methanohalophilus.</title>
        <authorList>
            <person name="Guan Y."/>
            <person name="Ngugi D.K."/>
            <person name="Stingl U."/>
        </authorList>
    </citation>
    <scope>NUCLEOTIDE SEQUENCE [LARGE SCALE GENOMIC DNA]</scope>
    <source>
        <strain evidence="3 7">DSM 7471</strain>
    </source>
</reference>
<gene>
    <name evidence="3" type="ORF">EFE41_07780</name>
    <name evidence="2" type="ORF">MPF_1469</name>
    <name evidence="4" type="ORF">SAMN06264941_1233</name>
</gene>
<dbReference type="Proteomes" id="UP000193969">
    <property type="component" value="Unassembled WGS sequence"/>
</dbReference>
<evidence type="ECO:0000313" key="6">
    <source>
        <dbReference type="Proteomes" id="UP000193969"/>
    </source>
</evidence>
<protein>
    <submittedName>
        <fullName evidence="3">DUF22 domain-containing protein</fullName>
    </submittedName>
</protein>
<feature type="domain" description="DUF22" evidence="1">
    <location>
        <begin position="6"/>
        <end position="110"/>
    </location>
</feature>
<dbReference type="InterPro" id="IPR002572">
    <property type="entry name" value="DUF22"/>
</dbReference>
<dbReference type="Pfam" id="PF01629">
    <property type="entry name" value="DUF22"/>
    <property type="match status" value="1"/>
</dbReference>
<reference evidence="6" key="2">
    <citation type="submission" date="2017-04" db="EMBL/GenBank/DDBJ databases">
        <authorList>
            <person name="Varghese N."/>
            <person name="Submissions S."/>
        </authorList>
    </citation>
    <scope>NUCLEOTIDE SEQUENCE [LARGE SCALE GENOMIC DNA]</scope>
    <source>
        <strain evidence="6">FDF-1</strain>
    </source>
</reference>